<keyword evidence="2" id="KW-0808">Transferase</keyword>
<dbReference type="RefSeq" id="WP_281467154.1">
    <property type="nucleotide sequence ID" value="NZ_CP124535.1"/>
</dbReference>
<dbReference type="SUPFAM" id="SSF53756">
    <property type="entry name" value="UDP-Glycosyltransferase/glycogen phosphorylase"/>
    <property type="match status" value="1"/>
</dbReference>
<keyword evidence="2" id="KW-0328">Glycosyltransferase</keyword>
<dbReference type="EMBL" id="CP124535">
    <property type="protein sequence ID" value="WGV16620.1"/>
    <property type="molecule type" value="Genomic_DNA"/>
</dbReference>
<organism evidence="2 3">
    <name type="scientific">Fuscovulum ytuae</name>
    <dbReference type="NCBI Taxonomy" id="3042299"/>
    <lineage>
        <taxon>Bacteria</taxon>
        <taxon>Pseudomonadati</taxon>
        <taxon>Pseudomonadota</taxon>
        <taxon>Alphaproteobacteria</taxon>
        <taxon>Rhodobacterales</taxon>
        <taxon>Paracoccaceae</taxon>
        <taxon>Fuscovulum</taxon>
    </lineage>
</organism>
<name>A0ABY8Q8Q4_9RHOB</name>
<dbReference type="EC" id="2.4.-.-" evidence="2"/>
<reference evidence="2 3" key="1">
    <citation type="submission" date="2023-04" db="EMBL/GenBank/DDBJ databases">
        <title>YMD61, complete Genome.</title>
        <authorList>
            <person name="Zhang J."/>
        </authorList>
    </citation>
    <scope>NUCLEOTIDE SEQUENCE [LARGE SCALE GENOMIC DNA]</scope>
    <source>
        <strain evidence="2 3">YMD61</strain>
    </source>
</reference>
<dbReference type="Pfam" id="PF00534">
    <property type="entry name" value="Glycos_transf_1"/>
    <property type="match status" value="1"/>
</dbReference>
<accession>A0ABY8Q8Q4</accession>
<feature type="domain" description="Glycosyl transferase family 1" evidence="1">
    <location>
        <begin position="231"/>
        <end position="365"/>
    </location>
</feature>
<protein>
    <submittedName>
        <fullName evidence="2">Glycosyltransferase family 4 protein</fullName>
        <ecNumber evidence="2">2.4.-.-</ecNumber>
    </submittedName>
</protein>
<proteinExistence type="predicted"/>
<sequence>MAVVAHTMAVDAAEGGMMVTGLGGRAGAAGFEKTARNAAIWFSPDGYDPDKGVNGRRMAGDSFLRGWFRHAGVEEWLGVAHSPSSERAFRALAEMHRPGDAVRVERLENARAIAPVGTMFFSGPNFDAETWRRAIWGATAYSICGITHTISTKAVMEGAWHLRASPQAEWDAVICTSRAVKAALSTQLDMIDDFLANRFGSVMPPRAQMPIIPLGVECDAFNPDPKAGATLREELGIANADSVALVVARLSPHEKFDPLPVYLALQRAQAGTGRRLHLILYGDFADEYGRRIFLATAGEVMPDVTLHHLPHRDAERRLAALSAAEMFLFPIDNLQESFGIAPVEAMAAGLPVVASDWDGIRDTVDGDAGIRIPVIGARVEHVTGTGLLYQGGTDNYVQYLSQLSAVTAIDVAKMADAVRALMTQPDLRAKMGAAGRARARSLFDWSAVVPVMQDLFAELGAIRQRADPARHPPIPAARLPVAPSPALYFSSFPTRALPREMTYRWVGGALALARLWSLRDYATTRRVFETAGDVEAAAEALAALGEATAAGIAAVTGKTTIRTERCLLWLMKYGYAEESRP</sequence>
<dbReference type="Gene3D" id="3.40.50.2000">
    <property type="entry name" value="Glycogen Phosphorylase B"/>
    <property type="match status" value="3"/>
</dbReference>
<dbReference type="CDD" id="cd03801">
    <property type="entry name" value="GT4_PimA-like"/>
    <property type="match status" value="1"/>
</dbReference>
<keyword evidence="3" id="KW-1185">Reference proteome</keyword>
<dbReference type="GO" id="GO:0016757">
    <property type="term" value="F:glycosyltransferase activity"/>
    <property type="evidence" value="ECO:0007669"/>
    <property type="project" value="UniProtKB-KW"/>
</dbReference>
<dbReference type="Proteomes" id="UP001230978">
    <property type="component" value="Chromosome"/>
</dbReference>
<dbReference type="PANTHER" id="PTHR12526">
    <property type="entry name" value="GLYCOSYLTRANSFERASE"/>
    <property type="match status" value="1"/>
</dbReference>
<evidence type="ECO:0000313" key="2">
    <source>
        <dbReference type="EMBL" id="WGV16620.1"/>
    </source>
</evidence>
<dbReference type="InterPro" id="IPR001296">
    <property type="entry name" value="Glyco_trans_1"/>
</dbReference>
<evidence type="ECO:0000313" key="3">
    <source>
        <dbReference type="Proteomes" id="UP001230978"/>
    </source>
</evidence>
<evidence type="ECO:0000259" key="1">
    <source>
        <dbReference type="Pfam" id="PF00534"/>
    </source>
</evidence>
<gene>
    <name evidence="2" type="ORF">QF092_02045</name>
</gene>